<dbReference type="Proteomes" id="UP000295106">
    <property type="component" value="Unassembled WGS sequence"/>
</dbReference>
<evidence type="ECO:0000256" key="4">
    <source>
        <dbReference type="ARBA" id="ARBA00022982"/>
    </source>
</evidence>
<dbReference type="PANTHER" id="PTHR47627:SF1">
    <property type="entry name" value="RUBREDOXIN-1-RELATED"/>
    <property type="match status" value="1"/>
</dbReference>
<keyword evidence="2" id="KW-0813">Transport</keyword>
<dbReference type="PANTHER" id="PTHR47627">
    <property type="entry name" value="RUBREDOXIN"/>
    <property type="match status" value="1"/>
</dbReference>
<reference evidence="8 9" key="1">
    <citation type="submission" date="2019-03" db="EMBL/GenBank/DDBJ databases">
        <title>Genomic Encyclopedia of Type Strains, Phase IV (KMG-IV): sequencing the most valuable type-strain genomes for metagenomic binning, comparative biology and taxonomic classification.</title>
        <authorList>
            <person name="Goeker M."/>
        </authorList>
    </citation>
    <scope>NUCLEOTIDE SEQUENCE [LARGE SCALE GENOMIC DNA]</scope>
    <source>
        <strain evidence="8 9">DSM 1709</strain>
    </source>
</reference>
<dbReference type="InterPro" id="IPR024934">
    <property type="entry name" value="Rubredoxin-like_dom"/>
</dbReference>
<dbReference type="GeneID" id="99684035"/>
<sequence length="79" mass="8688">MSTEARFEGSYLGDRSRLPAGARLECKICWWVYDPAEGDATWQIPPGVPFAELPAHWRCPQCDGDAEQFMVLADDGAAG</sequence>
<proteinExistence type="inferred from homology"/>
<evidence type="ECO:0000313" key="8">
    <source>
        <dbReference type="EMBL" id="TCO98043.1"/>
    </source>
</evidence>
<dbReference type="SUPFAM" id="SSF57802">
    <property type="entry name" value="Rubredoxin-like"/>
    <property type="match status" value="1"/>
</dbReference>
<dbReference type="InterPro" id="IPR018527">
    <property type="entry name" value="Rubredoxin_Fe_BS"/>
</dbReference>
<comment type="cofactor">
    <cofactor evidence="1 6">
        <name>Fe(3+)</name>
        <dbReference type="ChEBI" id="CHEBI:29034"/>
    </cofactor>
</comment>
<evidence type="ECO:0000256" key="2">
    <source>
        <dbReference type="ARBA" id="ARBA00022448"/>
    </source>
</evidence>
<dbReference type="PROSITE" id="PS50903">
    <property type="entry name" value="RUBREDOXIN_LIKE"/>
    <property type="match status" value="1"/>
</dbReference>
<organism evidence="8 9">
    <name type="scientific">Rubrivivax gelatinosus</name>
    <name type="common">Rhodocyclus gelatinosus</name>
    <name type="synonym">Rhodopseudomonas gelatinosa</name>
    <dbReference type="NCBI Taxonomy" id="28068"/>
    <lineage>
        <taxon>Bacteria</taxon>
        <taxon>Pseudomonadati</taxon>
        <taxon>Pseudomonadota</taxon>
        <taxon>Betaproteobacteria</taxon>
        <taxon>Burkholderiales</taxon>
        <taxon>Sphaerotilaceae</taxon>
        <taxon>Rubrivivax</taxon>
    </lineage>
</organism>
<keyword evidence="3 6" id="KW-0479">Metal-binding</keyword>
<accession>A0A4R2M226</accession>
<dbReference type="CDD" id="cd00730">
    <property type="entry name" value="rubredoxin"/>
    <property type="match status" value="1"/>
</dbReference>
<dbReference type="PROSITE" id="PS00202">
    <property type="entry name" value="RUBREDOXIN"/>
    <property type="match status" value="1"/>
</dbReference>
<dbReference type="InterPro" id="IPR050526">
    <property type="entry name" value="Rubredoxin_ET"/>
</dbReference>
<gene>
    <name evidence="8" type="ORF">EV684_11816</name>
</gene>
<evidence type="ECO:0000259" key="7">
    <source>
        <dbReference type="PROSITE" id="PS50903"/>
    </source>
</evidence>
<dbReference type="InterPro" id="IPR024935">
    <property type="entry name" value="Rubredoxin_dom"/>
</dbReference>
<dbReference type="PRINTS" id="PR00163">
    <property type="entry name" value="RUBREDOXIN"/>
</dbReference>
<evidence type="ECO:0000256" key="6">
    <source>
        <dbReference type="RuleBase" id="RU003820"/>
    </source>
</evidence>
<comment type="caution">
    <text evidence="8">The sequence shown here is derived from an EMBL/GenBank/DDBJ whole genome shotgun (WGS) entry which is preliminary data.</text>
</comment>
<dbReference type="EMBL" id="SLXD01000018">
    <property type="protein sequence ID" value="TCO98043.1"/>
    <property type="molecule type" value="Genomic_DNA"/>
</dbReference>
<dbReference type="Pfam" id="PF00301">
    <property type="entry name" value="Rubredoxin"/>
    <property type="match status" value="1"/>
</dbReference>
<dbReference type="GO" id="GO:0009055">
    <property type="term" value="F:electron transfer activity"/>
    <property type="evidence" value="ECO:0007669"/>
    <property type="project" value="TreeGrafter"/>
</dbReference>
<feature type="domain" description="Rubredoxin-like" evidence="7">
    <location>
        <begin position="21"/>
        <end position="72"/>
    </location>
</feature>
<evidence type="ECO:0000256" key="3">
    <source>
        <dbReference type="ARBA" id="ARBA00022723"/>
    </source>
</evidence>
<dbReference type="GO" id="GO:0005506">
    <property type="term" value="F:iron ion binding"/>
    <property type="evidence" value="ECO:0007669"/>
    <property type="project" value="UniProtKB-UniRule"/>
</dbReference>
<dbReference type="GO" id="GO:0043448">
    <property type="term" value="P:alkane catabolic process"/>
    <property type="evidence" value="ECO:0007669"/>
    <property type="project" value="TreeGrafter"/>
</dbReference>
<comment type="similarity">
    <text evidence="6">Belongs to the rubredoxin family.</text>
</comment>
<keyword evidence="4 6" id="KW-0249">Electron transport</keyword>
<evidence type="ECO:0000313" key="9">
    <source>
        <dbReference type="Proteomes" id="UP000295106"/>
    </source>
</evidence>
<name>A0A4R2M226_RUBGE</name>
<dbReference type="AlphaFoldDB" id="A0A4R2M226"/>
<evidence type="ECO:0000256" key="1">
    <source>
        <dbReference type="ARBA" id="ARBA00001965"/>
    </source>
</evidence>
<evidence type="ECO:0000256" key="5">
    <source>
        <dbReference type="ARBA" id="ARBA00023004"/>
    </source>
</evidence>
<dbReference type="Gene3D" id="2.20.28.10">
    <property type="match status" value="1"/>
</dbReference>
<dbReference type="OrthoDB" id="9800607at2"/>
<dbReference type="RefSeq" id="WP_132649467.1">
    <property type="nucleotide sequence ID" value="NZ_CP181386.1"/>
</dbReference>
<keyword evidence="5 6" id="KW-0408">Iron</keyword>
<protein>
    <recommendedName>
        <fullName evidence="6">Rubredoxin</fullName>
    </recommendedName>
</protein>